<protein>
    <submittedName>
        <fullName evidence="2">Uncharacterized protein</fullName>
    </submittedName>
</protein>
<keyword evidence="1" id="KW-1133">Transmembrane helix</keyword>
<evidence type="ECO:0000256" key="1">
    <source>
        <dbReference type="SAM" id="Phobius"/>
    </source>
</evidence>
<evidence type="ECO:0000313" key="3">
    <source>
        <dbReference type="Proteomes" id="UP000324800"/>
    </source>
</evidence>
<reference evidence="2 3" key="1">
    <citation type="submission" date="2019-03" db="EMBL/GenBank/DDBJ databases">
        <title>Single cell metagenomics reveals metabolic interactions within the superorganism composed of flagellate Streblomastix strix and complex community of Bacteroidetes bacteria on its surface.</title>
        <authorList>
            <person name="Treitli S.C."/>
            <person name="Kolisko M."/>
            <person name="Husnik F."/>
            <person name="Keeling P."/>
            <person name="Hampl V."/>
        </authorList>
    </citation>
    <scope>NUCLEOTIDE SEQUENCE [LARGE SCALE GENOMIC DNA]</scope>
    <source>
        <strain evidence="2">ST1C</strain>
    </source>
</reference>
<keyword evidence="1" id="KW-0472">Membrane</keyword>
<evidence type="ECO:0000313" key="2">
    <source>
        <dbReference type="EMBL" id="KAA6399714.1"/>
    </source>
</evidence>
<feature type="transmembrane region" description="Helical" evidence="1">
    <location>
        <begin position="14"/>
        <end position="30"/>
    </location>
</feature>
<gene>
    <name evidence="2" type="ORF">EZS28_004758</name>
</gene>
<keyword evidence="1" id="KW-0812">Transmembrane</keyword>
<sequence length="87" mass="9782">MISTPSGNSNEPDFIIAINLGIIFKLLMNLKDKFKQQKAQQLHEEMTYKIEEEGLTEEEDALAFNTDCVGDHSVCQMAICVKAISFN</sequence>
<dbReference type="AlphaFoldDB" id="A0A5J4WXB6"/>
<dbReference type="EMBL" id="SNRW01000696">
    <property type="protein sequence ID" value="KAA6399714.1"/>
    <property type="molecule type" value="Genomic_DNA"/>
</dbReference>
<proteinExistence type="predicted"/>
<dbReference type="Proteomes" id="UP000324800">
    <property type="component" value="Unassembled WGS sequence"/>
</dbReference>
<accession>A0A5J4WXB6</accession>
<organism evidence="2 3">
    <name type="scientific">Streblomastix strix</name>
    <dbReference type="NCBI Taxonomy" id="222440"/>
    <lineage>
        <taxon>Eukaryota</taxon>
        <taxon>Metamonada</taxon>
        <taxon>Preaxostyla</taxon>
        <taxon>Oxymonadida</taxon>
        <taxon>Streblomastigidae</taxon>
        <taxon>Streblomastix</taxon>
    </lineage>
</organism>
<comment type="caution">
    <text evidence="2">The sequence shown here is derived from an EMBL/GenBank/DDBJ whole genome shotgun (WGS) entry which is preliminary data.</text>
</comment>
<name>A0A5J4WXB6_9EUKA</name>